<dbReference type="Gene3D" id="3.90.1300.10">
    <property type="entry name" value="Amidase signature (AS) domain"/>
    <property type="match status" value="1"/>
</dbReference>
<proteinExistence type="predicted"/>
<organism evidence="1 2">
    <name type="scientific">Penicillium camemberti (strain FM 013)</name>
    <dbReference type="NCBI Taxonomy" id="1429867"/>
    <lineage>
        <taxon>Eukaryota</taxon>
        <taxon>Fungi</taxon>
        <taxon>Dikarya</taxon>
        <taxon>Ascomycota</taxon>
        <taxon>Pezizomycotina</taxon>
        <taxon>Eurotiomycetes</taxon>
        <taxon>Eurotiomycetidae</taxon>
        <taxon>Eurotiales</taxon>
        <taxon>Aspergillaceae</taxon>
        <taxon>Penicillium</taxon>
    </lineage>
</organism>
<evidence type="ECO:0000313" key="1">
    <source>
        <dbReference type="EMBL" id="CRL21932.1"/>
    </source>
</evidence>
<reference evidence="1 2" key="1">
    <citation type="journal article" date="2014" name="Nat. Commun.">
        <title>Multiple recent horizontal transfers of a large genomic region in cheese making fungi.</title>
        <authorList>
            <person name="Cheeseman K."/>
            <person name="Ropars J."/>
            <person name="Renault P."/>
            <person name="Dupont J."/>
            <person name="Gouzy J."/>
            <person name="Branca A."/>
            <person name="Abraham A.L."/>
            <person name="Ceppi M."/>
            <person name="Conseiller E."/>
            <person name="Debuchy R."/>
            <person name="Malagnac F."/>
            <person name="Goarin A."/>
            <person name="Silar P."/>
            <person name="Lacoste S."/>
            <person name="Sallet E."/>
            <person name="Bensimon A."/>
            <person name="Giraud T."/>
            <person name="Brygoo Y."/>
        </authorList>
    </citation>
    <scope>NUCLEOTIDE SEQUENCE [LARGE SCALE GENOMIC DNA]</scope>
    <source>
        <strain evidence="2">FM 013</strain>
    </source>
</reference>
<name>A0A0G4P6I1_PENC3</name>
<keyword evidence="2" id="KW-1185">Reference proteome</keyword>
<dbReference type="AlphaFoldDB" id="A0A0G4P6I1"/>
<gene>
    <name evidence="1" type="ORF">PCAMFM013_S006g000472</name>
</gene>
<dbReference type="Proteomes" id="UP000053732">
    <property type="component" value="Unassembled WGS sequence"/>
</dbReference>
<protein>
    <submittedName>
        <fullName evidence="1">Amidase</fullName>
    </submittedName>
</protein>
<accession>A0A0G4P6I1</accession>
<sequence>MAESSYTPITILAHPNHVPLMGPQHKDIIDIARHKTSLCNRAWESLYLAKTKNAACVQVLIDTGAIIVGKTNSHALLLFYWPDI</sequence>
<dbReference type="EMBL" id="HG793139">
    <property type="protein sequence ID" value="CRL21932.1"/>
    <property type="molecule type" value="Genomic_DNA"/>
</dbReference>
<dbReference type="InterPro" id="IPR036928">
    <property type="entry name" value="AS_sf"/>
</dbReference>
<dbReference type="SUPFAM" id="SSF75304">
    <property type="entry name" value="Amidase signature (AS) enzymes"/>
    <property type="match status" value="1"/>
</dbReference>
<evidence type="ECO:0000313" key="2">
    <source>
        <dbReference type="Proteomes" id="UP000053732"/>
    </source>
</evidence>